<feature type="coiled-coil region" evidence="1">
    <location>
        <begin position="161"/>
        <end position="199"/>
    </location>
</feature>
<reference evidence="4" key="1">
    <citation type="submission" date="2025-08" db="UniProtKB">
        <authorList>
            <consortium name="RefSeq"/>
        </authorList>
    </citation>
    <scope>IDENTIFICATION</scope>
    <source>
        <tissue evidence="4">Young leaves</tissue>
    </source>
</reference>
<keyword evidence="1" id="KW-0175">Coiled coil</keyword>
<accession>A0A8B8ZJM6</accession>
<dbReference type="OrthoDB" id="694700at2759"/>
<evidence type="ECO:0000256" key="2">
    <source>
        <dbReference type="SAM" id="MobiDB-lite"/>
    </source>
</evidence>
<dbReference type="InterPro" id="IPR004252">
    <property type="entry name" value="Probable_transposase_24"/>
</dbReference>
<dbReference type="GeneID" id="113461224"/>
<feature type="region of interest" description="Disordered" evidence="2">
    <location>
        <begin position="254"/>
        <end position="275"/>
    </location>
</feature>
<dbReference type="AlphaFoldDB" id="A0A8B8ZJM6"/>
<organism evidence="3 4">
    <name type="scientific">Phoenix dactylifera</name>
    <name type="common">Date palm</name>
    <dbReference type="NCBI Taxonomy" id="42345"/>
    <lineage>
        <taxon>Eukaryota</taxon>
        <taxon>Viridiplantae</taxon>
        <taxon>Streptophyta</taxon>
        <taxon>Embryophyta</taxon>
        <taxon>Tracheophyta</taxon>
        <taxon>Spermatophyta</taxon>
        <taxon>Magnoliopsida</taxon>
        <taxon>Liliopsida</taxon>
        <taxon>Arecaceae</taxon>
        <taxon>Coryphoideae</taxon>
        <taxon>Phoeniceae</taxon>
        <taxon>Phoenix</taxon>
    </lineage>
</organism>
<evidence type="ECO:0000256" key="1">
    <source>
        <dbReference type="SAM" id="Coils"/>
    </source>
</evidence>
<dbReference type="KEGG" id="pda:113461224"/>
<protein>
    <submittedName>
        <fullName evidence="4">Uncharacterized protein LOC113461224 isoform X1</fullName>
    </submittedName>
</protein>
<gene>
    <name evidence="4" type="primary">LOC113461224</name>
</gene>
<dbReference type="Pfam" id="PF03004">
    <property type="entry name" value="Transposase_24"/>
    <property type="match status" value="1"/>
</dbReference>
<proteinExistence type="predicted"/>
<dbReference type="Proteomes" id="UP000228380">
    <property type="component" value="Unplaced"/>
</dbReference>
<feature type="compositionally biased region" description="Basic residues" evidence="2">
    <location>
        <begin position="264"/>
        <end position="275"/>
    </location>
</feature>
<keyword evidence="3" id="KW-1185">Reference proteome</keyword>
<name>A0A8B8ZJM6_PHODC</name>
<dbReference type="PANTHER" id="PTHR33144:SF52">
    <property type="match status" value="1"/>
</dbReference>
<evidence type="ECO:0000313" key="3">
    <source>
        <dbReference type="Proteomes" id="UP000228380"/>
    </source>
</evidence>
<dbReference type="PANTHER" id="PTHR33144">
    <property type="entry name" value="OS10G0409366 PROTEIN-RELATED"/>
    <property type="match status" value="1"/>
</dbReference>
<evidence type="ECO:0000313" key="4">
    <source>
        <dbReference type="RefSeq" id="XP_038973507.1"/>
    </source>
</evidence>
<sequence>MTEEEVARVCPPDVYHHQWRELVHYWFSERGQTYSDIGRAARASQTIPHTSGSKSYASLRAEFMEDHGRKPGEVEFYKMTHTHRDGSFVLEESRDIVDRATSLISERIGESSSIGNTRGVEAQVFTELMGSKRYGRVRGYGVGVTPTQLSPVGRYTQDVRQSSSTAEVNDLKAEIKELKQSHQTEMQSLRAQINQITSLLHQFVPPQMYEVGWFLGPPRVLLDSKAQEEVHPMLLKTNNIYSYPRVIFEHSDQQAASGGESSKVQHRTYRVGRARATRDPRRVAYHVAYASAEKYSISLTSTANLACLTMHILNCKRRTASNGEYEIQTEER</sequence>
<dbReference type="RefSeq" id="XP_038973507.1">
    <property type="nucleotide sequence ID" value="XM_039117579.1"/>
</dbReference>